<dbReference type="GO" id="GO:2000143">
    <property type="term" value="P:negative regulation of DNA-templated transcription initiation"/>
    <property type="evidence" value="ECO:0007669"/>
    <property type="project" value="TreeGrafter"/>
</dbReference>
<dbReference type="STRING" id="571298.SAMN04488026_102734"/>
<evidence type="ECO:0000313" key="9">
    <source>
        <dbReference type="EMBL" id="SDJ94019.1"/>
    </source>
</evidence>
<keyword evidence="3" id="KW-0677">Repeat</keyword>
<keyword evidence="4 7" id="KW-0805">Transcription regulation</keyword>
<comment type="subcellular location">
    <subcellularLocation>
        <location evidence="7">Cytoplasm</location>
        <location evidence="7">Nucleoid</location>
    </subcellularLocation>
</comment>
<dbReference type="NCBIfam" id="NF001476">
    <property type="entry name" value="PRK00326.2-2"/>
    <property type="match status" value="1"/>
</dbReference>
<evidence type="ECO:0000256" key="6">
    <source>
        <dbReference type="ARBA" id="ARBA00023163"/>
    </source>
</evidence>
<evidence type="ECO:0000256" key="1">
    <source>
        <dbReference type="ARBA" id="ARBA00013860"/>
    </source>
</evidence>
<dbReference type="SUPFAM" id="SSF89447">
    <property type="entry name" value="AbrB/MazE/MraZ-like"/>
    <property type="match status" value="1"/>
</dbReference>
<gene>
    <name evidence="7" type="primary">mraZ</name>
    <name evidence="9" type="ORF">SAMN04488026_102734</name>
</gene>
<dbReference type="EMBL" id="FNEK01000027">
    <property type="protein sequence ID" value="SDJ94019.1"/>
    <property type="molecule type" value="Genomic_DNA"/>
</dbReference>
<dbReference type="InterPro" id="IPR003444">
    <property type="entry name" value="MraZ"/>
</dbReference>
<protein>
    <recommendedName>
        <fullName evidence="1 7">Transcriptional regulator MraZ</fullName>
    </recommendedName>
</protein>
<evidence type="ECO:0000256" key="4">
    <source>
        <dbReference type="ARBA" id="ARBA00023015"/>
    </source>
</evidence>
<dbReference type="Pfam" id="PF02381">
    <property type="entry name" value="MraZ"/>
    <property type="match status" value="1"/>
</dbReference>
<evidence type="ECO:0000313" key="10">
    <source>
        <dbReference type="Proteomes" id="UP000199382"/>
    </source>
</evidence>
<keyword evidence="6 7" id="KW-0804">Transcription</keyword>
<evidence type="ECO:0000256" key="3">
    <source>
        <dbReference type="ARBA" id="ARBA00022737"/>
    </source>
</evidence>
<dbReference type="GO" id="GO:0005737">
    <property type="term" value="C:cytoplasm"/>
    <property type="evidence" value="ECO:0007669"/>
    <property type="project" value="UniProtKB-UniRule"/>
</dbReference>
<dbReference type="PROSITE" id="PS51740">
    <property type="entry name" value="SPOVT_ABRB"/>
    <property type="match status" value="1"/>
</dbReference>
<dbReference type="InterPro" id="IPR007159">
    <property type="entry name" value="SpoVT-AbrB_dom"/>
</dbReference>
<dbReference type="PANTHER" id="PTHR34701">
    <property type="entry name" value="TRANSCRIPTIONAL REGULATOR MRAZ"/>
    <property type="match status" value="1"/>
</dbReference>
<accession>A0A1G8XTW4</accession>
<dbReference type="Gene3D" id="3.40.1550.20">
    <property type="entry name" value="Transcriptional regulator MraZ domain"/>
    <property type="match status" value="1"/>
</dbReference>
<keyword evidence="10" id="KW-1185">Reference proteome</keyword>
<dbReference type="InterPro" id="IPR038619">
    <property type="entry name" value="MraZ_sf"/>
</dbReference>
<comment type="similarity">
    <text evidence="7">Belongs to the MraZ family.</text>
</comment>
<dbReference type="HAMAP" id="MF_01008">
    <property type="entry name" value="MraZ"/>
    <property type="match status" value="1"/>
</dbReference>
<dbReference type="Proteomes" id="UP000199382">
    <property type="component" value="Unassembled WGS sequence"/>
</dbReference>
<organism evidence="9 10">
    <name type="scientific">Aliiruegeria lutimaris</name>
    <dbReference type="NCBI Taxonomy" id="571298"/>
    <lineage>
        <taxon>Bacteria</taxon>
        <taxon>Pseudomonadati</taxon>
        <taxon>Pseudomonadota</taxon>
        <taxon>Alphaproteobacteria</taxon>
        <taxon>Rhodobacterales</taxon>
        <taxon>Roseobacteraceae</taxon>
        <taxon>Aliiruegeria</taxon>
    </lineage>
</organism>
<dbReference type="InterPro" id="IPR035644">
    <property type="entry name" value="MraZ_C"/>
</dbReference>
<sequence length="166" mass="18570">MARVFRGQGRNKVDAKGRVSVPAPFRRVLEACDPEWKDGLQPNLVVHYGTSRKKFLEVYTMEAAAEVDAKISALTRGSKERRMMEAYFNAQSHPATVDDNGRLLLPQNIRDMIGLEGEALFVASHDTFHIWNPETYDQEVAPQTEAMLDELPDDVDPLTLLEGGGL</sequence>
<dbReference type="PANTHER" id="PTHR34701:SF1">
    <property type="entry name" value="TRANSCRIPTIONAL REGULATOR MRAZ"/>
    <property type="match status" value="1"/>
</dbReference>
<dbReference type="CDD" id="cd16320">
    <property type="entry name" value="MraZ_N"/>
    <property type="match status" value="1"/>
</dbReference>
<dbReference type="OrthoDB" id="9807753at2"/>
<feature type="domain" description="SpoVT-AbrB" evidence="8">
    <location>
        <begin position="92"/>
        <end position="135"/>
    </location>
</feature>
<reference evidence="9 10" key="1">
    <citation type="submission" date="2016-10" db="EMBL/GenBank/DDBJ databases">
        <authorList>
            <person name="de Groot N.N."/>
        </authorList>
    </citation>
    <scope>NUCLEOTIDE SEQUENCE [LARGE SCALE GENOMIC DNA]</scope>
    <source>
        <strain evidence="9 10">DSM 25294</strain>
    </source>
</reference>
<name>A0A1G8XTW4_9RHOB</name>
<evidence type="ECO:0000259" key="8">
    <source>
        <dbReference type="PROSITE" id="PS51740"/>
    </source>
</evidence>
<evidence type="ECO:0000256" key="2">
    <source>
        <dbReference type="ARBA" id="ARBA00022490"/>
    </source>
</evidence>
<dbReference type="CDD" id="cd16321">
    <property type="entry name" value="MraZ_C"/>
    <property type="match status" value="1"/>
</dbReference>
<dbReference type="GO" id="GO:0000976">
    <property type="term" value="F:transcription cis-regulatory region binding"/>
    <property type="evidence" value="ECO:0007669"/>
    <property type="project" value="TreeGrafter"/>
</dbReference>
<keyword evidence="5 7" id="KW-0238">DNA-binding</keyword>
<comment type="subunit">
    <text evidence="7">Forms oligomers.</text>
</comment>
<evidence type="ECO:0000256" key="7">
    <source>
        <dbReference type="HAMAP-Rule" id="MF_01008"/>
    </source>
</evidence>
<dbReference type="AlphaFoldDB" id="A0A1G8XTW4"/>
<dbReference type="InterPro" id="IPR037914">
    <property type="entry name" value="SpoVT-AbrB_sf"/>
</dbReference>
<evidence type="ECO:0000256" key="5">
    <source>
        <dbReference type="ARBA" id="ARBA00023125"/>
    </source>
</evidence>
<dbReference type="RefSeq" id="WP_093157063.1">
    <property type="nucleotide sequence ID" value="NZ_FNEK01000027.1"/>
</dbReference>
<dbReference type="InterPro" id="IPR035642">
    <property type="entry name" value="MraZ_N"/>
</dbReference>
<keyword evidence="2 7" id="KW-0963">Cytoplasm</keyword>
<dbReference type="InterPro" id="IPR020603">
    <property type="entry name" value="MraZ_dom"/>
</dbReference>
<proteinExistence type="inferred from homology"/>
<dbReference type="GO" id="GO:0003700">
    <property type="term" value="F:DNA-binding transcription factor activity"/>
    <property type="evidence" value="ECO:0007669"/>
    <property type="project" value="UniProtKB-UniRule"/>
</dbReference>
<dbReference type="GO" id="GO:0009295">
    <property type="term" value="C:nucleoid"/>
    <property type="evidence" value="ECO:0007669"/>
    <property type="project" value="UniProtKB-SubCell"/>
</dbReference>